<evidence type="ECO:0000256" key="3">
    <source>
        <dbReference type="ARBA" id="ARBA00022525"/>
    </source>
</evidence>
<evidence type="ECO:0000256" key="4">
    <source>
        <dbReference type="ARBA" id="ARBA00022656"/>
    </source>
</evidence>
<keyword evidence="3" id="KW-0964">Secreted</keyword>
<gene>
    <name evidence="8" type="ORF">POM99_10165</name>
</gene>
<dbReference type="InterPro" id="IPR001343">
    <property type="entry name" value="Hemolysn_Ca-bd"/>
</dbReference>
<dbReference type="PRINTS" id="PR00313">
    <property type="entry name" value="CABNDNGRPT"/>
</dbReference>
<protein>
    <submittedName>
        <fullName evidence="8">Calcium-binding protein</fullName>
    </submittedName>
</protein>
<keyword evidence="6" id="KW-0843">Virulence</keyword>
<dbReference type="PANTHER" id="PTHR38340:SF1">
    <property type="entry name" value="S-LAYER PROTEIN"/>
    <property type="match status" value="1"/>
</dbReference>
<evidence type="ECO:0000313" key="9">
    <source>
        <dbReference type="Proteomes" id="UP001222770"/>
    </source>
</evidence>
<accession>A0ABT6CI24</accession>
<dbReference type="RefSeq" id="WP_277277386.1">
    <property type="nucleotide sequence ID" value="NZ_JAROCY010000008.1"/>
</dbReference>
<dbReference type="Proteomes" id="UP001222770">
    <property type="component" value="Unassembled WGS sequence"/>
</dbReference>
<dbReference type="Gene3D" id="2.150.10.10">
    <property type="entry name" value="Serralysin-like metalloprotease, C-terminal"/>
    <property type="match status" value="8"/>
</dbReference>
<dbReference type="InterPro" id="IPR003995">
    <property type="entry name" value="RTX_toxin_determinant-A"/>
</dbReference>
<organism evidence="8 9">
    <name type="scientific">Novosphingobium cyanobacteriorum</name>
    <dbReference type="NCBI Taxonomy" id="3024215"/>
    <lineage>
        <taxon>Bacteria</taxon>
        <taxon>Pseudomonadati</taxon>
        <taxon>Pseudomonadota</taxon>
        <taxon>Alphaproteobacteria</taxon>
        <taxon>Sphingomonadales</taxon>
        <taxon>Sphingomonadaceae</taxon>
        <taxon>Novosphingobium</taxon>
    </lineage>
</organism>
<comment type="subcellular location">
    <subcellularLocation>
        <location evidence="1">Membrane</location>
    </subcellularLocation>
    <subcellularLocation>
        <location evidence="2">Secreted</location>
    </subcellularLocation>
</comment>
<comment type="caution">
    <text evidence="8">The sequence shown here is derived from an EMBL/GenBank/DDBJ whole genome shotgun (WGS) entry which is preliminary data.</text>
</comment>
<dbReference type="EMBL" id="JAROCY010000008">
    <property type="protein sequence ID" value="MDF8333566.1"/>
    <property type="molecule type" value="Genomic_DNA"/>
</dbReference>
<dbReference type="PROSITE" id="PS00330">
    <property type="entry name" value="HEMOLYSIN_CALCIUM"/>
    <property type="match status" value="4"/>
</dbReference>
<evidence type="ECO:0000256" key="1">
    <source>
        <dbReference type="ARBA" id="ARBA00004370"/>
    </source>
</evidence>
<reference evidence="8 9" key="1">
    <citation type="submission" date="2023-03" db="EMBL/GenBank/DDBJ databases">
        <title>Novosphingobium cyanobacteriorum sp. nov., isolated from a eutrophic reservoir during the Microcystis bloom period.</title>
        <authorList>
            <person name="Kang M."/>
            <person name="Le V."/>
            <person name="Ko S.-R."/>
            <person name="Lee S.-A."/>
            <person name="Ahn C.-Y."/>
        </authorList>
    </citation>
    <scope>NUCLEOTIDE SEQUENCE [LARGE SCALE GENOMIC DNA]</scope>
    <source>
        <strain evidence="8 9">HBC54</strain>
    </source>
</reference>
<keyword evidence="9" id="KW-1185">Reference proteome</keyword>
<evidence type="ECO:0000256" key="2">
    <source>
        <dbReference type="ARBA" id="ARBA00004613"/>
    </source>
</evidence>
<dbReference type="PRINTS" id="PR01488">
    <property type="entry name" value="RTXTOXINA"/>
</dbReference>
<keyword evidence="7" id="KW-0472">Membrane</keyword>
<dbReference type="InterPro" id="IPR011049">
    <property type="entry name" value="Serralysin-like_metalloprot_C"/>
</dbReference>
<name>A0ABT6CI24_9SPHN</name>
<sequence>MPVNTIIDDDNPHVLTGTADDDAIYGFGGNDTLIGLAGDDLLDGGTGADVMAGGTGDDTYVVDSKNDSVTELSGEGLDTVQSSVSWVLGANVENLVLTGSGTISGTGNALDNIITGNAAANVLTGDGGSDWLDGGAGTDTLVGGQGNDTYVVDSLGDTVTELTGAGQDTVRSSITWTLGANVENLVLTGSGDPDGIGNGDSNRITGNAGDNLLSGMDGNDTLDGGVGVDTLAGAAGNDSYVLDNPLDTIVEFAGDGTDTVRASFTYELGDTLENLVLTGADTIDGTGNAQDNLITGNTAANHLVGLDGNDTLDGGGGGGDVLAGGAGDDTYILDDASDAVIENAGDGTDTVVAAFSTTIAADIENLTLSGTASIDGTGNALANVLTGNAGINRLAGGAGDDTYIVGNAADIVVEDAGAGMDTVRSTFSWTLAASVENLVLTGTAVIDATGNSAANVIQGNDAANVIDGKGGADAMSGGNGDDTYIVDALGDTATEVLNGGADTVYASVSFSLSDNVENLTLTGNGAINATGNASANRILGNEAANMIEGGKGFDTMDGGQGGDIYLFSSFRDHLGNEIKDSGTSGTDEVRVTATGKGAFTVGGSEVGIDRIVIGTGTGAVADTTGTDEIRVSAARAANAMVIIGNAGSNRIGGSAFADTIDGGAGTDLMGGGAGDDIYHVDSSGDKVTESKSGGQDTVYATATFKLGTNIEVLVLQGGADIGGTGNTGNDTIEGNTGANLIDGGKGDDMLRGNDGDDTLIGNRGNDHLEGGAGADALSGGLGSDTLTGGFGADAFRFDAKIDPSVGADLITDFHAAEGDRIELSLAQFRGLGAAFGPITADQFWSGNGVTQAHDASDRLIYDTATGTLYYDADGAGGRATSIAIAQLGDMAFPNISASDIWVV</sequence>
<evidence type="ECO:0000313" key="8">
    <source>
        <dbReference type="EMBL" id="MDF8333566.1"/>
    </source>
</evidence>
<dbReference type="PANTHER" id="PTHR38340">
    <property type="entry name" value="S-LAYER PROTEIN"/>
    <property type="match status" value="1"/>
</dbReference>
<keyword evidence="5" id="KW-0677">Repeat</keyword>
<dbReference type="InterPro" id="IPR018511">
    <property type="entry name" value="Hemolysin-typ_Ca-bd_CS"/>
</dbReference>
<dbReference type="InterPro" id="IPR050557">
    <property type="entry name" value="RTX_toxin/Mannuronan_C5-epim"/>
</dbReference>
<dbReference type="SUPFAM" id="SSF51120">
    <property type="entry name" value="beta-Roll"/>
    <property type="match status" value="7"/>
</dbReference>
<evidence type="ECO:0000256" key="7">
    <source>
        <dbReference type="ARBA" id="ARBA00023136"/>
    </source>
</evidence>
<evidence type="ECO:0000256" key="6">
    <source>
        <dbReference type="ARBA" id="ARBA00023026"/>
    </source>
</evidence>
<dbReference type="Pfam" id="PF00353">
    <property type="entry name" value="HemolysinCabind"/>
    <property type="match status" value="10"/>
</dbReference>
<evidence type="ECO:0000256" key="5">
    <source>
        <dbReference type="ARBA" id="ARBA00022737"/>
    </source>
</evidence>
<keyword evidence="4" id="KW-0800">Toxin</keyword>
<proteinExistence type="predicted"/>